<evidence type="ECO:0000256" key="7">
    <source>
        <dbReference type="ARBA" id="ARBA00023242"/>
    </source>
</evidence>
<keyword evidence="7" id="KW-0539">Nucleus</keyword>
<protein>
    <submittedName>
        <fullName evidence="10">Neurogenin 3</fullName>
    </submittedName>
</protein>
<evidence type="ECO:0000259" key="9">
    <source>
        <dbReference type="PROSITE" id="PS50888"/>
    </source>
</evidence>
<keyword evidence="2" id="KW-0221">Differentiation</keyword>
<evidence type="ECO:0000256" key="1">
    <source>
        <dbReference type="ARBA" id="ARBA00022473"/>
    </source>
</evidence>
<evidence type="ECO:0000313" key="11">
    <source>
        <dbReference type="Proteomes" id="UP000765507"/>
    </source>
</evidence>
<keyword evidence="3" id="KW-0524">Neurogenesis</keyword>
<keyword evidence="11" id="KW-1185">Reference proteome</keyword>
<dbReference type="GO" id="GO:0046983">
    <property type="term" value="F:protein dimerization activity"/>
    <property type="evidence" value="ECO:0007669"/>
    <property type="project" value="InterPro"/>
</dbReference>
<dbReference type="GO" id="GO:0045944">
    <property type="term" value="P:positive regulation of transcription by RNA polymerase II"/>
    <property type="evidence" value="ECO:0007669"/>
    <property type="project" value="TreeGrafter"/>
</dbReference>
<keyword evidence="4" id="KW-0805">Transcription regulation</keyword>
<dbReference type="SUPFAM" id="SSF47459">
    <property type="entry name" value="HLH, helix-loop-helix DNA-binding domain"/>
    <property type="match status" value="1"/>
</dbReference>
<dbReference type="InterPro" id="IPR050359">
    <property type="entry name" value="bHLH_transcription_factors"/>
</dbReference>
<dbReference type="FunFam" id="4.10.280.10:FF:000006">
    <property type="entry name" value="Neurogenic differentiation factor"/>
    <property type="match status" value="1"/>
</dbReference>
<dbReference type="GO" id="GO:0061564">
    <property type="term" value="P:axon development"/>
    <property type="evidence" value="ECO:0007669"/>
    <property type="project" value="TreeGrafter"/>
</dbReference>
<keyword evidence="6" id="KW-0804">Transcription</keyword>
<evidence type="ECO:0000256" key="8">
    <source>
        <dbReference type="SAM" id="MobiDB-lite"/>
    </source>
</evidence>
<dbReference type="CDD" id="cd19718">
    <property type="entry name" value="bHLH_TS_NGN3_ATOH5"/>
    <property type="match status" value="1"/>
</dbReference>
<dbReference type="GO" id="GO:0005634">
    <property type="term" value="C:nucleus"/>
    <property type="evidence" value="ECO:0007669"/>
    <property type="project" value="TreeGrafter"/>
</dbReference>
<dbReference type="GO" id="GO:0007423">
    <property type="term" value="P:sensory organ development"/>
    <property type="evidence" value="ECO:0007669"/>
    <property type="project" value="TreeGrafter"/>
</dbReference>
<organism evidence="10 11">
    <name type="scientific">Chelydra serpentina</name>
    <name type="common">Snapping turtle</name>
    <name type="synonym">Testudo serpentina</name>
    <dbReference type="NCBI Taxonomy" id="8475"/>
    <lineage>
        <taxon>Eukaryota</taxon>
        <taxon>Metazoa</taxon>
        <taxon>Chordata</taxon>
        <taxon>Craniata</taxon>
        <taxon>Vertebrata</taxon>
        <taxon>Euteleostomi</taxon>
        <taxon>Archelosauria</taxon>
        <taxon>Testudinata</taxon>
        <taxon>Testudines</taxon>
        <taxon>Cryptodira</taxon>
        <taxon>Durocryptodira</taxon>
        <taxon>Americhelydia</taxon>
        <taxon>Chelydroidea</taxon>
        <taxon>Chelydridae</taxon>
        <taxon>Chelydra</taxon>
    </lineage>
</organism>
<feature type="compositionally biased region" description="Low complexity" evidence="8">
    <location>
        <begin position="29"/>
        <end position="46"/>
    </location>
</feature>
<reference evidence="10 11" key="1">
    <citation type="journal article" date="2020" name="G3 (Bethesda)">
        <title>Draft Genome of the Common Snapping Turtle, Chelydra serpentina, a Model for Phenotypic Plasticity in Reptiles.</title>
        <authorList>
            <person name="Das D."/>
            <person name="Singh S.K."/>
            <person name="Bierstedt J."/>
            <person name="Erickson A."/>
            <person name="Galli G.L.J."/>
            <person name="Crossley D.A. 2nd"/>
            <person name="Rhen T."/>
        </authorList>
    </citation>
    <scope>NUCLEOTIDE SEQUENCE [LARGE SCALE GENOMIC DNA]</scope>
    <source>
        <strain evidence="10">KW</strain>
    </source>
</reference>
<dbReference type="Gene3D" id="4.10.280.10">
    <property type="entry name" value="Helix-loop-helix DNA-binding domain"/>
    <property type="match status" value="1"/>
</dbReference>
<dbReference type="SMART" id="SM00353">
    <property type="entry name" value="HLH"/>
    <property type="match status" value="1"/>
</dbReference>
<dbReference type="PROSITE" id="PS50888">
    <property type="entry name" value="BHLH"/>
    <property type="match status" value="1"/>
</dbReference>
<dbReference type="GO" id="GO:0070888">
    <property type="term" value="F:E-box binding"/>
    <property type="evidence" value="ECO:0007669"/>
    <property type="project" value="TreeGrafter"/>
</dbReference>
<dbReference type="InterPro" id="IPR036638">
    <property type="entry name" value="HLH_DNA-bd_sf"/>
</dbReference>
<dbReference type="Pfam" id="PF00010">
    <property type="entry name" value="HLH"/>
    <property type="match status" value="1"/>
</dbReference>
<dbReference type="InterPro" id="IPR032656">
    <property type="entry name" value="Ngn3_bHLH"/>
</dbReference>
<accession>A0A8T1T7M0</accession>
<name>A0A8T1T7M0_CHESE</name>
<dbReference type="PANTHER" id="PTHR19290:SF163">
    <property type="entry name" value="BASIC HELIX-LOOP-HELIX NEURAL TRANSCRIPTION FACTOR TAP"/>
    <property type="match status" value="1"/>
</dbReference>
<evidence type="ECO:0000313" key="10">
    <source>
        <dbReference type="EMBL" id="KAG6937281.1"/>
    </source>
</evidence>
<sequence length="238" mass="25991">MSPKTDCSPGAQVNSEGEQYYGVSDDEGSASSLGTGSLPSSPNPSLTRLQAGGCPADEGPWRAPSPECPQKKQKARRGRTKAKSEVVLTKQKRNRRMKANDRERNRMHNLNSALDALRSVLPTFPDDAKLTKIETLRFAHNYIWALTETLRMADHSLLSVGPQELAREPFRQPPSTACLLELTSPGSISPCEWDSLYSPVSQAGSLSPTDSLEEGRSYQAADAPACLRHSPHAFPEFV</sequence>
<evidence type="ECO:0000256" key="3">
    <source>
        <dbReference type="ARBA" id="ARBA00022902"/>
    </source>
</evidence>
<evidence type="ECO:0000256" key="2">
    <source>
        <dbReference type="ARBA" id="ARBA00022782"/>
    </source>
</evidence>
<dbReference type="PANTHER" id="PTHR19290">
    <property type="entry name" value="BASIC HELIX-LOOP-HELIX PROTEIN NEUROGENIN-RELATED"/>
    <property type="match status" value="1"/>
</dbReference>
<feature type="region of interest" description="Disordered" evidence="8">
    <location>
        <begin position="1"/>
        <end position="85"/>
    </location>
</feature>
<keyword evidence="1" id="KW-0217">Developmental protein</keyword>
<dbReference type="Proteomes" id="UP000765507">
    <property type="component" value="Unassembled WGS sequence"/>
</dbReference>
<gene>
    <name evidence="10" type="primary">NEUROG3</name>
    <name evidence="10" type="ORF">G0U57_010271</name>
</gene>
<evidence type="ECO:0000256" key="5">
    <source>
        <dbReference type="ARBA" id="ARBA00023125"/>
    </source>
</evidence>
<dbReference type="AlphaFoldDB" id="A0A8T1T7M0"/>
<evidence type="ECO:0000256" key="6">
    <source>
        <dbReference type="ARBA" id="ARBA00023163"/>
    </source>
</evidence>
<comment type="caution">
    <text evidence="10">The sequence shown here is derived from an EMBL/GenBank/DDBJ whole genome shotgun (WGS) entry which is preliminary data.</text>
</comment>
<keyword evidence="5" id="KW-0238">DNA-binding</keyword>
<evidence type="ECO:0000256" key="4">
    <source>
        <dbReference type="ARBA" id="ARBA00023015"/>
    </source>
</evidence>
<feature type="compositionally biased region" description="Basic residues" evidence="8">
    <location>
        <begin position="71"/>
        <end position="81"/>
    </location>
</feature>
<dbReference type="OrthoDB" id="5969565at2759"/>
<proteinExistence type="predicted"/>
<dbReference type="EMBL" id="JAHGAV010000026">
    <property type="protein sequence ID" value="KAG6937281.1"/>
    <property type="molecule type" value="Genomic_DNA"/>
</dbReference>
<dbReference type="InterPro" id="IPR011598">
    <property type="entry name" value="bHLH_dom"/>
</dbReference>
<dbReference type="GO" id="GO:0000981">
    <property type="term" value="F:DNA-binding transcription factor activity, RNA polymerase II-specific"/>
    <property type="evidence" value="ECO:0007669"/>
    <property type="project" value="TreeGrafter"/>
</dbReference>
<feature type="domain" description="BHLH" evidence="9">
    <location>
        <begin position="94"/>
        <end position="146"/>
    </location>
</feature>